<dbReference type="Pfam" id="PF04527">
    <property type="entry name" value="Retinin_C"/>
    <property type="match status" value="1"/>
</dbReference>
<dbReference type="OMA" id="HTIEWHQ"/>
<name>B4HJ70_DROSE</name>
<dbReference type="PANTHER" id="PTHR34931">
    <property type="entry name" value="FI02976P-RELATED"/>
    <property type="match status" value="1"/>
</dbReference>
<keyword evidence="2" id="KW-1185">Reference proteome</keyword>
<dbReference type="HOGENOM" id="CLU_120656_1_0_1"/>
<evidence type="ECO:0000313" key="1">
    <source>
        <dbReference type="EMBL" id="EDW41726.1"/>
    </source>
</evidence>
<dbReference type="AlphaFoldDB" id="B4HJ70"/>
<dbReference type="PANTHER" id="PTHR34931:SF4">
    <property type="entry name" value="GEO13385P1-RELATED"/>
    <property type="match status" value="1"/>
</dbReference>
<reference evidence="1 2" key="1">
    <citation type="journal article" date="2007" name="Nature">
        <title>Evolution of genes and genomes on the Drosophila phylogeny.</title>
        <authorList>
            <consortium name="Drosophila 12 Genomes Consortium"/>
            <person name="Clark A.G."/>
            <person name="Eisen M.B."/>
            <person name="Smith D.R."/>
            <person name="Bergman C.M."/>
            <person name="Oliver B."/>
            <person name="Markow T.A."/>
            <person name="Kaufman T.C."/>
            <person name="Kellis M."/>
            <person name="Gelbart W."/>
            <person name="Iyer V.N."/>
            <person name="Pollard D.A."/>
            <person name="Sackton T.B."/>
            <person name="Larracuente A.M."/>
            <person name="Singh N.D."/>
            <person name="Abad J.P."/>
            <person name="Abt D.N."/>
            <person name="Adryan B."/>
            <person name="Aguade M."/>
            <person name="Akashi H."/>
            <person name="Anderson W.W."/>
            <person name="Aquadro C.F."/>
            <person name="Ardell D.H."/>
            <person name="Arguello R."/>
            <person name="Artieri C.G."/>
            <person name="Barbash D.A."/>
            <person name="Barker D."/>
            <person name="Barsanti P."/>
            <person name="Batterham P."/>
            <person name="Batzoglou S."/>
            <person name="Begun D."/>
            <person name="Bhutkar A."/>
            <person name="Blanco E."/>
            <person name="Bosak S.A."/>
            <person name="Bradley R.K."/>
            <person name="Brand A.D."/>
            <person name="Brent M.R."/>
            <person name="Brooks A.N."/>
            <person name="Brown R.H."/>
            <person name="Butlin R.K."/>
            <person name="Caggese C."/>
            <person name="Calvi B.R."/>
            <person name="Bernardo de Carvalho A."/>
            <person name="Caspi A."/>
            <person name="Castrezana S."/>
            <person name="Celniker S.E."/>
            <person name="Chang J.L."/>
            <person name="Chapple C."/>
            <person name="Chatterji S."/>
            <person name="Chinwalla A."/>
            <person name="Civetta A."/>
            <person name="Clifton S.W."/>
            <person name="Comeron J.M."/>
            <person name="Costello J.C."/>
            <person name="Coyne J.A."/>
            <person name="Daub J."/>
            <person name="David R.G."/>
            <person name="Delcher A.L."/>
            <person name="Delehaunty K."/>
            <person name="Do C.B."/>
            <person name="Ebling H."/>
            <person name="Edwards K."/>
            <person name="Eickbush T."/>
            <person name="Evans J.D."/>
            <person name="Filipski A."/>
            <person name="Findeiss S."/>
            <person name="Freyhult E."/>
            <person name="Fulton L."/>
            <person name="Fulton R."/>
            <person name="Garcia A.C."/>
            <person name="Gardiner A."/>
            <person name="Garfield D.A."/>
            <person name="Garvin B.E."/>
            <person name="Gibson G."/>
            <person name="Gilbert D."/>
            <person name="Gnerre S."/>
            <person name="Godfrey J."/>
            <person name="Good R."/>
            <person name="Gotea V."/>
            <person name="Gravely B."/>
            <person name="Greenberg A.J."/>
            <person name="Griffiths-Jones S."/>
            <person name="Gross S."/>
            <person name="Guigo R."/>
            <person name="Gustafson E.A."/>
            <person name="Haerty W."/>
            <person name="Hahn M.W."/>
            <person name="Halligan D.L."/>
            <person name="Halpern A.L."/>
            <person name="Halter G.M."/>
            <person name="Han M.V."/>
            <person name="Heger A."/>
            <person name="Hillier L."/>
            <person name="Hinrichs A.S."/>
            <person name="Holmes I."/>
            <person name="Hoskins R.A."/>
            <person name="Hubisz M.J."/>
            <person name="Hultmark D."/>
            <person name="Huntley M.A."/>
            <person name="Jaffe D.B."/>
            <person name="Jagadeeshan S."/>
            <person name="Jeck W.R."/>
            <person name="Johnson J."/>
            <person name="Jones C.D."/>
            <person name="Jordan W.C."/>
            <person name="Karpen G.H."/>
            <person name="Kataoka E."/>
            <person name="Keightley P.D."/>
            <person name="Kheradpour P."/>
            <person name="Kirkness E.F."/>
            <person name="Koerich L.B."/>
            <person name="Kristiansen K."/>
            <person name="Kudrna D."/>
            <person name="Kulathinal R.J."/>
            <person name="Kumar S."/>
            <person name="Kwok R."/>
            <person name="Lander E."/>
            <person name="Langley C.H."/>
            <person name="Lapoint R."/>
            <person name="Lazzaro B.P."/>
            <person name="Lee S.J."/>
            <person name="Levesque L."/>
            <person name="Li R."/>
            <person name="Lin C.F."/>
            <person name="Lin M.F."/>
            <person name="Lindblad-Toh K."/>
            <person name="Llopart A."/>
            <person name="Long M."/>
            <person name="Low L."/>
            <person name="Lozovsky E."/>
            <person name="Lu J."/>
            <person name="Luo M."/>
            <person name="Machado C.A."/>
            <person name="Makalowski W."/>
            <person name="Marzo M."/>
            <person name="Matsuda M."/>
            <person name="Matzkin L."/>
            <person name="McAllister B."/>
            <person name="McBride C.S."/>
            <person name="McKernan B."/>
            <person name="McKernan K."/>
            <person name="Mendez-Lago M."/>
            <person name="Minx P."/>
            <person name="Mollenhauer M.U."/>
            <person name="Montooth K."/>
            <person name="Mount S.M."/>
            <person name="Mu X."/>
            <person name="Myers E."/>
            <person name="Negre B."/>
            <person name="Newfeld S."/>
            <person name="Nielsen R."/>
            <person name="Noor M.A."/>
            <person name="O'Grady P."/>
            <person name="Pachter L."/>
            <person name="Papaceit M."/>
            <person name="Parisi M.J."/>
            <person name="Parisi M."/>
            <person name="Parts L."/>
            <person name="Pedersen J.S."/>
            <person name="Pesole G."/>
            <person name="Phillippy A.M."/>
            <person name="Ponting C.P."/>
            <person name="Pop M."/>
            <person name="Porcelli D."/>
            <person name="Powell J.R."/>
            <person name="Prohaska S."/>
            <person name="Pruitt K."/>
            <person name="Puig M."/>
            <person name="Quesneville H."/>
            <person name="Ram K.R."/>
            <person name="Rand D."/>
            <person name="Rasmussen M.D."/>
            <person name="Reed L.K."/>
            <person name="Reenan R."/>
            <person name="Reily A."/>
            <person name="Remington K.A."/>
            <person name="Rieger T.T."/>
            <person name="Ritchie M.G."/>
            <person name="Robin C."/>
            <person name="Rogers Y.H."/>
            <person name="Rohde C."/>
            <person name="Rozas J."/>
            <person name="Rubenfield M.J."/>
            <person name="Ruiz A."/>
            <person name="Russo S."/>
            <person name="Salzberg S.L."/>
            <person name="Sanchez-Gracia A."/>
            <person name="Saranga D.J."/>
            <person name="Sato H."/>
            <person name="Schaeffer S.W."/>
            <person name="Schatz M.C."/>
            <person name="Schlenke T."/>
            <person name="Schwartz R."/>
            <person name="Segarra C."/>
            <person name="Singh R.S."/>
            <person name="Sirot L."/>
            <person name="Sirota M."/>
            <person name="Sisneros N.B."/>
            <person name="Smith C.D."/>
            <person name="Smith T.F."/>
            <person name="Spieth J."/>
            <person name="Stage D.E."/>
            <person name="Stark A."/>
            <person name="Stephan W."/>
            <person name="Strausberg R.L."/>
            <person name="Strempel S."/>
            <person name="Sturgill D."/>
            <person name="Sutton G."/>
            <person name="Sutton G.G."/>
            <person name="Tao W."/>
            <person name="Teichmann S."/>
            <person name="Tobari Y.N."/>
            <person name="Tomimura Y."/>
            <person name="Tsolas J.M."/>
            <person name="Valente V.L."/>
            <person name="Venter E."/>
            <person name="Venter J.C."/>
            <person name="Vicario S."/>
            <person name="Vieira F.G."/>
            <person name="Vilella A.J."/>
            <person name="Villasante A."/>
            <person name="Walenz B."/>
            <person name="Wang J."/>
            <person name="Wasserman M."/>
            <person name="Watts T."/>
            <person name="Wilson D."/>
            <person name="Wilson R.K."/>
            <person name="Wing R.A."/>
            <person name="Wolfner M.F."/>
            <person name="Wong A."/>
            <person name="Wong G.K."/>
            <person name="Wu C.I."/>
            <person name="Wu G."/>
            <person name="Yamamoto D."/>
            <person name="Yang H.P."/>
            <person name="Yang S.P."/>
            <person name="Yorke J.A."/>
            <person name="Yoshida K."/>
            <person name="Zdobnov E."/>
            <person name="Zhang P."/>
            <person name="Zhang Y."/>
            <person name="Zimin A.V."/>
            <person name="Baldwin J."/>
            <person name="Abdouelleil A."/>
            <person name="Abdulkadir J."/>
            <person name="Abebe A."/>
            <person name="Abera B."/>
            <person name="Abreu J."/>
            <person name="Acer S.C."/>
            <person name="Aftuck L."/>
            <person name="Alexander A."/>
            <person name="An P."/>
            <person name="Anderson E."/>
            <person name="Anderson S."/>
            <person name="Arachi H."/>
            <person name="Azer M."/>
            <person name="Bachantsang P."/>
            <person name="Barry A."/>
            <person name="Bayul T."/>
            <person name="Berlin A."/>
            <person name="Bessette D."/>
            <person name="Bloom T."/>
            <person name="Blye J."/>
            <person name="Boguslavskiy L."/>
            <person name="Bonnet C."/>
            <person name="Boukhgalter B."/>
            <person name="Bourzgui I."/>
            <person name="Brown A."/>
            <person name="Cahill P."/>
            <person name="Channer S."/>
            <person name="Cheshatsang Y."/>
            <person name="Chuda L."/>
            <person name="Citroen M."/>
            <person name="Collymore A."/>
            <person name="Cooke P."/>
            <person name="Costello M."/>
            <person name="D'Aco K."/>
            <person name="Daza R."/>
            <person name="De Haan G."/>
            <person name="DeGray S."/>
            <person name="DeMaso C."/>
            <person name="Dhargay N."/>
            <person name="Dooley K."/>
            <person name="Dooley E."/>
            <person name="Doricent M."/>
            <person name="Dorje P."/>
            <person name="Dorjee K."/>
            <person name="Dupes A."/>
            <person name="Elong R."/>
            <person name="Falk J."/>
            <person name="Farina A."/>
            <person name="Faro S."/>
            <person name="Ferguson D."/>
            <person name="Fisher S."/>
            <person name="Foley C.D."/>
            <person name="Franke A."/>
            <person name="Friedrich D."/>
            <person name="Gadbois L."/>
            <person name="Gearin G."/>
            <person name="Gearin C.R."/>
            <person name="Giannoukos G."/>
            <person name="Goode T."/>
            <person name="Graham J."/>
            <person name="Grandbois E."/>
            <person name="Grewal S."/>
            <person name="Gyaltsen K."/>
            <person name="Hafez N."/>
            <person name="Hagos B."/>
            <person name="Hall J."/>
            <person name="Henson C."/>
            <person name="Hollinger A."/>
            <person name="Honan T."/>
            <person name="Huard M.D."/>
            <person name="Hughes L."/>
            <person name="Hurhula B."/>
            <person name="Husby M.E."/>
            <person name="Kamat A."/>
            <person name="Kanga B."/>
            <person name="Kashin S."/>
            <person name="Khazanovich D."/>
            <person name="Kisner P."/>
            <person name="Lance K."/>
            <person name="Lara M."/>
            <person name="Lee W."/>
            <person name="Lennon N."/>
            <person name="Letendre F."/>
            <person name="LeVine R."/>
            <person name="Lipovsky A."/>
            <person name="Liu X."/>
            <person name="Liu J."/>
            <person name="Liu S."/>
            <person name="Lokyitsang T."/>
            <person name="Lokyitsang Y."/>
            <person name="Lubonja R."/>
            <person name="Lui A."/>
            <person name="MacDonald P."/>
            <person name="Magnisalis V."/>
            <person name="Maru K."/>
            <person name="Matthews C."/>
            <person name="McCusker W."/>
            <person name="McDonough S."/>
            <person name="Mehta T."/>
            <person name="Meldrim J."/>
            <person name="Meneus L."/>
            <person name="Mihai O."/>
            <person name="Mihalev A."/>
            <person name="Mihova T."/>
            <person name="Mittelman R."/>
            <person name="Mlenga V."/>
            <person name="Montmayeur A."/>
            <person name="Mulrain L."/>
            <person name="Navidi A."/>
            <person name="Naylor J."/>
            <person name="Negash T."/>
            <person name="Nguyen T."/>
            <person name="Nguyen N."/>
            <person name="Nicol R."/>
            <person name="Norbu C."/>
            <person name="Norbu N."/>
            <person name="Novod N."/>
            <person name="O'Neill B."/>
            <person name="Osman S."/>
            <person name="Markiewicz E."/>
            <person name="Oyono O.L."/>
            <person name="Patti C."/>
            <person name="Phunkhang P."/>
            <person name="Pierre F."/>
            <person name="Priest M."/>
            <person name="Raghuraman S."/>
            <person name="Rege F."/>
            <person name="Reyes R."/>
            <person name="Rise C."/>
            <person name="Rogov P."/>
            <person name="Ross K."/>
            <person name="Ryan E."/>
            <person name="Settipalli S."/>
            <person name="Shea T."/>
            <person name="Sherpa N."/>
            <person name="Shi L."/>
            <person name="Shih D."/>
            <person name="Sparrow T."/>
            <person name="Spaulding J."/>
            <person name="Stalker J."/>
            <person name="Stange-Thomann N."/>
            <person name="Stavropoulos S."/>
            <person name="Stone C."/>
            <person name="Strader C."/>
            <person name="Tesfaye S."/>
            <person name="Thomson T."/>
            <person name="Thoulutsang Y."/>
            <person name="Thoulutsang D."/>
            <person name="Topham K."/>
            <person name="Topping I."/>
            <person name="Tsamla T."/>
            <person name="Vassiliev H."/>
            <person name="Vo A."/>
            <person name="Wangchuk T."/>
            <person name="Wangdi T."/>
            <person name="Weiand M."/>
            <person name="Wilkinson J."/>
            <person name="Wilson A."/>
            <person name="Yadav S."/>
            <person name="Young G."/>
            <person name="Yu Q."/>
            <person name="Zembek L."/>
            <person name="Zhong D."/>
            <person name="Zimmer A."/>
            <person name="Zwirko Z."/>
            <person name="Jaffe D.B."/>
            <person name="Alvarez P."/>
            <person name="Brockman W."/>
            <person name="Butler J."/>
            <person name="Chin C."/>
            <person name="Gnerre S."/>
            <person name="Grabherr M."/>
            <person name="Kleber M."/>
            <person name="Mauceli E."/>
            <person name="MacCallum I."/>
        </authorList>
    </citation>
    <scope>NUCLEOTIDE SEQUENCE [LARGE SCALE GENOMIC DNA]</scope>
    <source>
        <strain evidence="2">Rob3c / Tucson 14021-0248.25</strain>
    </source>
</reference>
<dbReference type="PhylomeDB" id="B4HJ70"/>
<accession>B4HJ70</accession>
<dbReference type="Proteomes" id="UP000001292">
    <property type="component" value="Unassembled WGS sequence"/>
</dbReference>
<dbReference type="InterPro" id="IPR007614">
    <property type="entry name" value="Retinin_C"/>
</dbReference>
<gene>
    <name evidence="1" type="primary">Dsec\GM25615</name>
    <name evidence="1" type="ORF">Dsec_GM25615</name>
</gene>
<protein>
    <submittedName>
        <fullName evidence="1">GM25615</fullName>
    </submittedName>
</protein>
<evidence type="ECO:0000313" key="2">
    <source>
        <dbReference type="Proteomes" id="UP000001292"/>
    </source>
</evidence>
<sequence>MRRLTKLCAKKADNAKATIEMKNETSCNYNGSNFRRQTANCAAADIATRASASASAAESAAVAGGQLARWQVNKSHLHTIEWHQLQVVSLLSICALAAARPGFLHGHHHHYPEIPYYPHHHHVEPLHYHLPAAVSHQSSTVVHNVPHHIIKPVLLPTVVKTVVHPPIIKAYHPAPIIKAYHPYDPFHLHHHHDFHDYHLH</sequence>
<dbReference type="EMBL" id="CH480815">
    <property type="protein sequence ID" value="EDW41726.1"/>
    <property type="molecule type" value="Genomic_DNA"/>
</dbReference>
<proteinExistence type="predicted"/>
<organism evidence="2">
    <name type="scientific">Drosophila sechellia</name>
    <name type="common">Fruit fly</name>
    <dbReference type="NCBI Taxonomy" id="7238"/>
    <lineage>
        <taxon>Eukaryota</taxon>
        <taxon>Metazoa</taxon>
        <taxon>Ecdysozoa</taxon>
        <taxon>Arthropoda</taxon>
        <taxon>Hexapoda</taxon>
        <taxon>Insecta</taxon>
        <taxon>Pterygota</taxon>
        <taxon>Neoptera</taxon>
        <taxon>Endopterygota</taxon>
        <taxon>Diptera</taxon>
        <taxon>Brachycera</taxon>
        <taxon>Muscomorpha</taxon>
        <taxon>Ephydroidea</taxon>
        <taxon>Drosophilidae</taxon>
        <taxon>Drosophila</taxon>
        <taxon>Sophophora</taxon>
    </lineage>
</organism>